<comment type="pathway">
    <text evidence="3">Amino-acid biosynthesis; L-leucine biosynthesis; L-leucine from 3-methyl-2-oxobutanoate: step 2/4.</text>
</comment>
<comment type="catalytic activity">
    <reaction evidence="3">
        <text>(2R,3S)-3-isopropylmalate = (2S)-2-isopropylmalate</text>
        <dbReference type="Rhea" id="RHEA:32287"/>
        <dbReference type="ChEBI" id="CHEBI:1178"/>
        <dbReference type="ChEBI" id="CHEBI:35121"/>
        <dbReference type="EC" id="4.2.1.33"/>
    </reaction>
</comment>
<comment type="function">
    <text evidence="3">Catalyzes the isomerization between 2-isopropylmalate and 3-isopropylmalate, via the formation of 2-isopropylmaleate.</text>
</comment>
<keyword evidence="2 3" id="KW-0456">Lyase</keyword>
<keyword evidence="3" id="KW-0100">Branched-chain amino acid biosynthesis</keyword>
<proteinExistence type="inferred from homology"/>
<dbReference type="Pfam" id="PF00694">
    <property type="entry name" value="Aconitase_C"/>
    <property type="match status" value="1"/>
</dbReference>
<protein>
    <recommendedName>
        <fullName evidence="3">3-isopropylmalate dehydratase small subunit</fullName>
        <ecNumber evidence="3">4.2.1.33</ecNumber>
    </recommendedName>
    <alternativeName>
        <fullName evidence="3">Alpha-IPM isomerase</fullName>
        <shortName evidence="3">IPMI</shortName>
    </alternativeName>
    <alternativeName>
        <fullName evidence="3">Isopropylmalate isomerase</fullName>
    </alternativeName>
</protein>
<evidence type="ECO:0000256" key="1">
    <source>
        <dbReference type="ARBA" id="ARBA00009869"/>
    </source>
</evidence>
<dbReference type="UniPathway" id="UPA00048">
    <property type="reaction ID" value="UER00071"/>
</dbReference>
<dbReference type="InterPro" id="IPR050075">
    <property type="entry name" value="LeuD"/>
</dbReference>
<evidence type="ECO:0000313" key="5">
    <source>
        <dbReference type="EMBL" id="OUJ18586.1"/>
    </source>
</evidence>
<dbReference type="InterPro" id="IPR033940">
    <property type="entry name" value="IPMI_Swivel"/>
</dbReference>
<evidence type="ECO:0000256" key="3">
    <source>
        <dbReference type="HAMAP-Rule" id="MF_01032"/>
    </source>
</evidence>
<gene>
    <name evidence="3" type="primary">leuD</name>
    <name evidence="5" type="ORF">AMET1_0232</name>
</gene>
<dbReference type="InterPro" id="IPR011827">
    <property type="entry name" value="LeuD_type2/HacB/DmdB"/>
</dbReference>
<dbReference type="HAMAP" id="MF_01032">
    <property type="entry name" value="LeuD_type2"/>
    <property type="match status" value="1"/>
</dbReference>
<dbReference type="OrthoDB" id="6505at2157"/>
<dbReference type="CDD" id="cd01577">
    <property type="entry name" value="IPMI_Swivel"/>
    <property type="match status" value="1"/>
</dbReference>
<keyword evidence="3" id="KW-0028">Amino-acid biosynthesis</keyword>
<dbReference type="FunFam" id="3.20.19.10:FF:000007">
    <property type="entry name" value="Isopropylmalate/citramalate isomerase small subunit"/>
    <property type="match status" value="1"/>
</dbReference>
<dbReference type="EMBL" id="MRZU01000003">
    <property type="protein sequence ID" value="OUJ18586.1"/>
    <property type="molecule type" value="Genomic_DNA"/>
</dbReference>
<dbReference type="GO" id="GO:0009098">
    <property type="term" value="P:L-leucine biosynthetic process"/>
    <property type="evidence" value="ECO:0007669"/>
    <property type="project" value="UniProtKB-UniRule"/>
</dbReference>
<accession>A0A1Y3GGU4</accession>
<reference evidence="5 6" key="1">
    <citation type="submission" date="2016-12" db="EMBL/GenBank/DDBJ databases">
        <title>Discovery of methanogenic haloarchaea.</title>
        <authorList>
            <person name="Sorokin D.Y."/>
            <person name="Makarova K.S."/>
            <person name="Abbas B."/>
            <person name="Ferrer M."/>
            <person name="Golyshin P.N."/>
        </authorList>
    </citation>
    <scope>NUCLEOTIDE SEQUENCE [LARGE SCALE GENOMIC DNA]</scope>
    <source>
        <strain evidence="5">AMET1</strain>
    </source>
</reference>
<keyword evidence="6" id="KW-1185">Reference proteome</keyword>
<dbReference type="Proteomes" id="UP000195137">
    <property type="component" value="Unassembled WGS sequence"/>
</dbReference>
<comment type="caution">
    <text evidence="5">The sequence shown here is derived from an EMBL/GenBank/DDBJ whole genome shotgun (WGS) entry which is preliminary data.</text>
</comment>
<feature type="domain" description="Aconitase A/isopropylmalate dehydratase small subunit swivel" evidence="4">
    <location>
        <begin position="47"/>
        <end position="103"/>
    </location>
</feature>
<dbReference type="SUPFAM" id="SSF52016">
    <property type="entry name" value="LeuD/IlvD-like"/>
    <property type="match status" value="1"/>
</dbReference>
<name>A0A1Y3GGU4_9EURY</name>
<evidence type="ECO:0000259" key="4">
    <source>
        <dbReference type="Pfam" id="PF00694"/>
    </source>
</evidence>
<comment type="subunit">
    <text evidence="3">Heterodimer of LeuC and LeuD.</text>
</comment>
<dbReference type="RefSeq" id="WP_086636662.1">
    <property type="nucleotide sequence ID" value="NZ_MRZU01000003.1"/>
</dbReference>
<dbReference type="AlphaFoldDB" id="A0A1Y3GGU4"/>
<sequence>MNFEGTARTYGDDVDTDAIIPGKYKFDTLDMNKLARHAMEGIDPDFYNRIDEGDIIVAGENFGCGSSREQAPLVIKHAGISCVVAESFARIFFRNAINVGLPIIQIPGISSKVDEGDELKVDVENGVLENLTKNESYEGEEISDFMLIVLGEGGLPNYIKNRGDFVWPTK</sequence>
<dbReference type="InterPro" id="IPR015928">
    <property type="entry name" value="Aconitase/3IPM_dehydase_swvl"/>
</dbReference>
<dbReference type="NCBIfam" id="TIGR02087">
    <property type="entry name" value="LEUD_arch"/>
    <property type="match status" value="1"/>
</dbReference>
<dbReference type="PANTHER" id="PTHR43345:SF2">
    <property type="entry name" value="3-ISOPROPYLMALATE DEHYDRATASE SMALL SUBUNIT 1"/>
    <property type="match status" value="1"/>
</dbReference>
<comment type="similarity">
    <text evidence="1 3">Belongs to the LeuD family. LeuD type 2 subfamily.</text>
</comment>
<dbReference type="Gene3D" id="3.20.19.10">
    <property type="entry name" value="Aconitase, domain 4"/>
    <property type="match status" value="1"/>
</dbReference>
<evidence type="ECO:0000313" key="6">
    <source>
        <dbReference type="Proteomes" id="UP000195137"/>
    </source>
</evidence>
<dbReference type="EC" id="4.2.1.33" evidence="3"/>
<dbReference type="PANTHER" id="PTHR43345">
    <property type="entry name" value="3-ISOPROPYLMALATE DEHYDRATASE SMALL SUBUNIT 2-RELATED-RELATED"/>
    <property type="match status" value="1"/>
</dbReference>
<keyword evidence="3" id="KW-0432">Leucine biosynthesis</keyword>
<dbReference type="InterPro" id="IPR000573">
    <property type="entry name" value="AconitaseA/IPMdHydase_ssu_swvl"/>
</dbReference>
<dbReference type="GO" id="GO:0003861">
    <property type="term" value="F:3-isopropylmalate dehydratase activity"/>
    <property type="evidence" value="ECO:0007669"/>
    <property type="project" value="UniProtKB-UniRule"/>
</dbReference>
<evidence type="ECO:0000256" key="2">
    <source>
        <dbReference type="ARBA" id="ARBA00023239"/>
    </source>
</evidence>
<organism evidence="5 6">
    <name type="scientific">Methanonatronarchaeum thermophilum</name>
    <dbReference type="NCBI Taxonomy" id="1927129"/>
    <lineage>
        <taxon>Archaea</taxon>
        <taxon>Methanobacteriati</taxon>
        <taxon>Methanobacteriota</taxon>
        <taxon>Methanonatronarchaeia</taxon>
        <taxon>Methanonatronarchaeales</taxon>
        <taxon>Methanonatronarchaeaceae</taxon>
        <taxon>Methanonatronarchaeum</taxon>
    </lineage>
</organism>